<name>X0Y3H3_9ZZZZ</name>
<sequence>MESDGLDRLLRRARRRESEALHTLVDMYSGRLF</sequence>
<dbReference type="EMBL" id="BARS01041244">
    <property type="protein sequence ID" value="GAG41897.1"/>
    <property type="molecule type" value="Genomic_DNA"/>
</dbReference>
<dbReference type="AlphaFoldDB" id="X0Y3H3"/>
<evidence type="ECO:0000313" key="1">
    <source>
        <dbReference type="EMBL" id="GAG41897.1"/>
    </source>
</evidence>
<gene>
    <name evidence="1" type="ORF">S01H1_62754</name>
</gene>
<organism evidence="1">
    <name type="scientific">marine sediment metagenome</name>
    <dbReference type="NCBI Taxonomy" id="412755"/>
    <lineage>
        <taxon>unclassified sequences</taxon>
        <taxon>metagenomes</taxon>
        <taxon>ecological metagenomes</taxon>
    </lineage>
</organism>
<reference evidence="1" key="1">
    <citation type="journal article" date="2014" name="Front. Microbiol.">
        <title>High frequency of phylogenetically diverse reductive dehalogenase-homologous genes in deep subseafloor sedimentary metagenomes.</title>
        <authorList>
            <person name="Kawai M."/>
            <person name="Futagami T."/>
            <person name="Toyoda A."/>
            <person name="Takaki Y."/>
            <person name="Nishi S."/>
            <person name="Hori S."/>
            <person name="Arai W."/>
            <person name="Tsubouchi T."/>
            <person name="Morono Y."/>
            <person name="Uchiyama I."/>
            <person name="Ito T."/>
            <person name="Fujiyama A."/>
            <person name="Inagaki F."/>
            <person name="Takami H."/>
        </authorList>
    </citation>
    <scope>NUCLEOTIDE SEQUENCE</scope>
    <source>
        <strain evidence="1">Expedition CK06-06</strain>
    </source>
</reference>
<comment type="caution">
    <text evidence="1">The sequence shown here is derived from an EMBL/GenBank/DDBJ whole genome shotgun (WGS) entry which is preliminary data.</text>
</comment>
<feature type="non-terminal residue" evidence="1">
    <location>
        <position position="33"/>
    </location>
</feature>
<protein>
    <submittedName>
        <fullName evidence="1">Uncharacterized protein</fullName>
    </submittedName>
</protein>
<proteinExistence type="predicted"/>
<accession>X0Y3H3</accession>